<dbReference type="InterPro" id="IPR036047">
    <property type="entry name" value="F-box-like_dom_sf"/>
</dbReference>
<sequence>MSHTWSTIPLLPLRCILEHLSTEDALAAMSVCRHWRDAIHVYEGHKELLKLRVKQLEKCKFVSRVFKKNVRKLHLYIDCNEPEIDKFMNLVFPQFFDSPNLEEILFIGPSYMQLSNHVPFIKLKSRVQIESLVYKNIQSLKKLGFMGCGMAAVKNENERYSNKQVEYYSRPLKFNTILAMADTILSSTNQHLMRYSTITHLIVDYEQLSTSSLITLSQLKSFRYLTLNITNRKPALQRIDWETMHDFYKYSLRVTVNIIAVPYRRFEDIMQNVLVEGLRLISLKVMFCKSLYTPLLSHISRLYQNTLQEVIWADCPYDSSDPYHRVVRPLRQAQPDTYAHVNPFVLLCWQCMHLQRLAIHGYWVWQYDLLGFVRLRKGLMQLEISAIYHKQDRFHNMIQLSEEGAIRVLCGDQPPPVDPEYVQEVNEYTDFKWRPTPWSSLHPGLRARATLQQRIDYVVSEARVPTGVVHKLNGETTAIATTEDSLQLSIKISIQHLVIYGVKSKLR</sequence>
<dbReference type="Gene3D" id="3.80.10.10">
    <property type="entry name" value="Ribonuclease Inhibitor"/>
    <property type="match status" value="1"/>
</dbReference>
<gene>
    <name evidence="2" type="ORF">SPLIT_LOCUS7172</name>
</gene>
<dbReference type="PANTHER" id="PTHR20933">
    <property type="entry name" value="F-BOX ONLY PROTEIN 33"/>
    <property type="match status" value="1"/>
</dbReference>
<evidence type="ECO:0000313" key="3">
    <source>
        <dbReference type="Proteomes" id="UP001153321"/>
    </source>
</evidence>
<dbReference type="Pfam" id="PF00646">
    <property type="entry name" value="F-box"/>
    <property type="match status" value="1"/>
</dbReference>
<evidence type="ECO:0000259" key="1">
    <source>
        <dbReference type="SMART" id="SM00256"/>
    </source>
</evidence>
<dbReference type="AlphaFoldDB" id="A0A9P0I823"/>
<evidence type="ECO:0000313" key="2">
    <source>
        <dbReference type="EMBL" id="CAH1641816.1"/>
    </source>
</evidence>
<keyword evidence="3" id="KW-1185">Reference proteome</keyword>
<organism evidence="2 3">
    <name type="scientific">Spodoptera littoralis</name>
    <name type="common">Egyptian cotton leafworm</name>
    <dbReference type="NCBI Taxonomy" id="7109"/>
    <lineage>
        <taxon>Eukaryota</taxon>
        <taxon>Metazoa</taxon>
        <taxon>Ecdysozoa</taxon>
        <taxon>Arthropoda</taxon>
        <taxon>Hexapoda</taxon>
        <taxon>Insecta</taxon>
        <taxon>Pterygota</taxon>
        <taxon>Neoptera</taxon>
        <taxon>Endopterygota</taxon>
        <taxon>Lepidoptera</taxon>
        <taxon>Glossata</taxon>
        <taxon>Ditrysia</taxon>
        <taxon>Noctuoidea</taxon>
        <taxon>Noctuidae</taxon>
        <taxon>Amphipyrinae</taxon>
        <taxon>Spodoptera</taxon>
    </lineage>
</organism>
<dbReference type="InterPro" id="IPR032675">
    <property type="entry name" value="LRR_dom_sf"/>
</dbReference>
<feature type="domain" description="F-box" evidence="1">
    <location>
        <begin position="8"/>
        <end position="47"/>
    </location>
</feature>
<protein>
    <recommendedName>
        <fullName evidence="1">F-box domain-containing protein</fullName>
    </recommendedName>
</protein>
<name>A0A9P0I823_SPOLI</name>
<dbReference type="Proteomes" id="UP001153321">
    <property type="component" value="Chromosome 24"/>
</dbReference>
<proteinExistence type="predicted"/>
<dbReference type="PANTHER" id="PTHR20933:SF3">
    <property type="entry name" value="F-BOX ONLY PROTEIN 33"/>
    <property type="match status" value="1"/>
</dbReference>
<dbReference type="GO" id="GO:0031398">
    <property type="term" value="P:positive regulation of protein ubiquitination"/>
    <property type="evidence" value="ECO:0007669"/>
    <property type="project" value="TreeGrafter"/>
</dbReference>
<dbReference type="SMART" id="SM00256">
    <property type="entry name" value="FBOX"/>
    <property type="match status" value="1"/>
</dbReference>
<dbReference type="EMBL" id="LR824555">
    <property type="protein sequence ID" value="CAH1641816.1"/>
    <property type="molecule type" value="Genomic_DNA"/>
</dbReference>
<dbReference type="Gene3D" id="1.20.1280.50">
    <property type="match status" value="1"/>
</dbReference>
<dbReference type="InterPro" id="IPR001810">
    <property type="entry name" value="F-box_dom"/>
</dbReference>
<accession>A0A9P0I823</accession>
<reference evidence="2" key="1">
    <citation type="submission" date="2022-02" db="EMBL/GenBank/DDBJ databases">
        <authorList>
            <person name="King R."/>
        </authorList>
    </citation>
    <scope>NUCLEOTIDE SEQUENCE</scope>
</reference>
<dbReference type="SUPFAM" id="SSF81383">
    <property type="entry name" value="F-box domain"/>
    <property type="match status" value="1"/>
</dbReference>